<protein>
    <submittedName>
        <fullName evidence="1">Uncharacterized protein</fullName>
    </submittedName>
</protein>
<evidence type="ECO:0000313" key="1">
    <source>
        <dbReference type="EMBL" id="AUV82799.1"/>
    </source>
</evidence>
<accession>A0A2I8VNV6</accession>
<dbReference type="Proteomes" id="UP000236584">
    <property type="component" value="Chromosome"/>
</dbReference>
<evidence type="ECO:0000313" key="2">
    <source>
        <dbReference type="Proteomes" id="UP000236584"/>
    </source>
</evidence>
<dbReference type="Gene3D" id="3.40.1190.20">
    <property type="match status" value="1"/>
</dbReference>
<name>A0A2I8VNV6_9EURY</name>
<keyword evidence="2" id="KW-1185">Reference proteome</keyword>
<dbReference type="RefSeq" id="WP_103426488.1">
    <property type="nucleotide sequence ID" value="NZ_CP026309.1"/>
</dbReference>
<proteinExistence type="predicted"/>
<dbReference type="Pfam" id="PF25270">
    <property type="entry name" value="Khk"/>
    <property type="match status" value="1"/>
</dbReference>
<sequence length="377" mass="40130">MAPTDSYPDSQTRDAVDSCRKHLPAEPSGGSVLFGFDGYVDNVREAGTNAGASDNERIGTLGEFGEEIVTSAAADSSLSISWECRGQRTGGHVSHLSRVYQTLGFEPTLVGMCGDPVLDLFEREFGECTIHSLGDPGITDAIEFDDGKLMLMESGGAATLDWETLQSRVGVDTLVDELDGSKLLGIGYWAMIPELASILDRLRESVFPQLTDPPEHVLLDPANIREIDREMLDSIVAATRRLADVVDVTVSANRYETKELATELGGHAGDELGADARVAFDSLGVDRFVGHSVTESVVVSDDGTTSVRVAPVESPELTTSAGDHFNAGLSLGLVEGLPEDAAVVLGNALAREFVRTGETPSYDDIVSAVTTYGAQFE</sequence>
<dbReference type="InterPro" id="IPR029056">
    <property type="entry name" value="Ribokinase-like"/>
</dbReference>
<reference evidence="1 2" key="1">
    <citation type="submission" date="2018-01" db="EMBL/GenBank/DDBJ databases">
        <title>Complete genome sequence of Salinigranum rubrum GX10T, an extremely halophilic archaeon isolated from a marine solar saltern.</title>
        <authorList>
            <person name="Han S."/>
        </authorList>
    </citation>
    <scope>NUCLEOTIDE SEQUENCE [LARGE SCALE GENOMIC DNA]</scope>
    <source>
        <strain evidence="1 2">GX10</strain>
    </source>
</reference>
<dbReference type="OrthoDB" id="30795at2157"/>
<dbReference type="AlphaFoldDB" id="A0A2I8VNV6"/>
<gene>
    <name evidence="1" type="ORF">C2R22_15080</name>
</gene>
<dbReference type="SUPFAM" id="SSF53613">
    <property type="entry name" value="Ribokinase-like"/>
    <property type="match status" value="1"/>
</dbReference>
<dbReference type="EMBL" id="CP026309">
    <property type="protein sequence ID" value="AUV82799.1"/>
    <property type="molecule type" value="Genomic_DNA"/>
</dbReference>
<dbReference type="InterPro" id="IPR057621">
    <property type="entry name" value="Khk_prokaryotic"/>
</dbReference>
<dbReference type="GeneID" id="35593442"/>
<dbReference type="KEGG" id="srub:C2R22_15080"/>
<organism evidence="1 2">
    <name type="scientific">Salinigranum rubrum</name>
    <dbReference type="NCBI Taxonomy" id="755307"/>
    <lineage>
        <taxon>Archaea</taxon>
        <taxon>Methanobacteriati</taxon>
        <taxon>Methanobacteriota</taxon>
        <taxon>Stenosarchaea group</taxon>
        <taxon>Halobacteria</taxon>
        <taxon>Halobacteriales</taxon>
        <taxon>Haloferacaceae</taxon>
        <taxon>Salinigranum</taxon>
    </lineage>
</organism>